<organism evidence="4">
    <name type="scientific">Thelazia callipaeda</name>
    <name type="common">Oriental eyeworm</name>
    <name type="synonym">Parasitic nematode</name>
    <dbReference type="NCBI Taxonomy" id="103827"/>
    <lineage>
        <taxon>Eukaryota</taxon>
        <taxon>Metazoa</taxon>
        <taxon>Ecdysozoa</taxon>
        <taxon>Nematoda</taxon>
        <taxon>Chromadorea</taxon>
        <taxon>Rhabditida</taxon>
        <taxon>Spirurina</taxon>
        <taxon>Spiruromorpha</taxon>
        <taxon>Thelazioidea</taxon>
        <taxon>Thelaziidae</taxon>
        <taxon>Thelazia</taxon>
    </lineage>
</organism>
<evidence type="ECO:0000256" key="1">
    <source>
        <dbReference type="SAM" id="MobiDB-lite"/>
    </source>
</evidence>
<feature type="region of interest" description="Disordered" evidence="1">
    <location>
        <begin position="1"/>
        <end position="59"/>
    </location>
</feature>
<dbReference type="EMBL" id="UYYF01004420">
    <property type="protein sequence ID" value="VDN03845.1"/>
    <property type="molecule type" value="Genomic_DNA"/>
</dbReference>
<reference evidence="4" key="1">
    <citation type="submission" date="2016-04" db="UniProtKB">
        <authorList>
            <consortium name="WormBaseParasite"/>
        </authorList>
    </citation>
    <scope>IDENTIFICATION</scope>
</reference>
<protein>
    <submittedName>
        <fullName evidence="4">Myb-like domain-containing protein</fullName>
    </submittedName>
</protein>
<dbReference type="OMA" id="VDCADYY"/>
<dbReference type="CDD" id="cd00167">
    <property type="entry name" value="SANT"/>
    <property type="match status" value="1"/>
</dbReference>
<gene>
    <name evidence="2" type="ORF">TCLT_LOCUS6489</name>
</gene>
<reference evidence="2 3" key="2">
    <citation type="submission" date="2018-11" db="EMBL/GenBank/DDBJ databases">
        <authorList>
            <consortium name="Pathogen Informatics"/>
        </authorList>
    </citation>
    <scope>NUCLEOTIDE SEQUENCE [LARGE SCALE GENOMIC DNA]</scope>
</reference>
<dbReference type="STRING" id="103827.A0A158RC56"/>
<name>A0A158RC56_THECL</name>
<feature type="compositionally biased region" description="Basic and acidic residues" evidence="1">
    <location>
        <begin position="97"/>
        <end position="106"/>
    </location>
</feature>
<dbReference type="InterPro" id="IPR001005">
    <property type="entry name" value="SANT/Myb"/>
</dbReference>
<keyword evidence="3" id="KW-1185">Reference proteome</keyword>
<evidence type="ECO:0000313" key="3">
    <source>
        <dbReference type="Proteomes" id="UP000276776"/>
    </source>
</evidence>
<proteinExistence type="predicted"/>
<evidence type="ECO:0000313" key="2">
    <source>
        <dbReference type="EMBL" id="VDN03845.1"/>
    </source>
</evidence>
<dbReference type="OrthoDB" id="5865419at2759"/>
<accession>A0A158RC56</accession>
<evidence type="ECO:0000313" key="4">
    <source>
        <dbReference type="WBParaSite" id="TCLT_0000650001-mRNA-1"/>
    </source>
</evidence>
<feature type="compositionally biased region" description="Basic and acidic residues" evidence="1">
    <location>
        <begin position="1"/>
        <end position="19"/>
    </location>
</feature>
<dbReference type="AlphaFoldDB" id="A0A158RC56"/>
<dbReference type="WBParaSite" id="TCLT_0000650001-mRNA-1">
    <property type="protein sequence ID" value="TCLT_0000650001-mRNA-1"/>
    <property type="gene ID" value="TCLT_0000650001"/>
</dbReference>
<dbReference type="Proteomes" id="UP000276776">
    <property type="component" value="Unassembled WGS sequence"/>
</dbReference>
<feature type="region of interest" description="Disordered" evidence="1">
    <location>
        <begin position="86"/>
        <end position="106"/>
    </location>
</feature>
<sequence length="347" mass="39579">MTENIHHSSELILDDKQENEPSALPQSTGFQVMLMAQDIYRDREPTDTAEQEQGTSTSCHASLDTNISIAHDKSSADESFAKTVDIGPRKQRKSRRTEKGVADNEAAGKEWTTEELKALHDWINSHGVNDNCLFHAMRNIPGRSVLDIRNKIVEIRELVRLRQEIKIEAQKAEWLKEVIKPSKTSEIQDWSTAVKVVQNRKRRIIDHTDSALMHYLSYEVKCRPASVDTRKYLPVTDSPYARGANRGQVVDCADYYRFLYSRLSGGTSSYQKPLDAAIILNILNEIQQEVDDPKHEEKRRILAGTFRDIQSGDLSHYDFKVTANNQDMLSAQLNPLSLMHDMLKLND</sequence>